<dbReference type="RefSeq" id="XP_070891858.1">
    <property type="nucleotide sequence ID" value="XM_071049344.1"/>
</dbReference>
<evidence type="ECO:0000313" key="3">
    <source>
        <dbReference type="Proteomes" id="UP001610444"/>
    </source>
</evidence>
<comment type="caution">
    <text evidence="2">The sequence shown here is derived from an EMBL/GenBank/DDBJ whole genome shotgun (WGS) entry which is preliminary data.</text>
</comment>
<dbReference type="EMBL" id="JBFXLR010000142">
    <property type="protein sequence ID" value="KAL2835809.1"/>
    <property type="molecule type" value="Genomic_DNA"/>
</dbReference>
<keyword evidence="1" id="KW-1133">Transmembrane helix</keyword>
<evidence type="ECO:0000256" key="1">
    <source>
        <dbReference type="SAM" id="Phobius"/>
    </source>
</evidence>
<sequence>MTRKQGRTMPLICVDPNTSMPTIWLTSTPLTLVYQARTWWTGRTACISNSVCCVASLNSHDCRVPQPFQACSSSEGPIAARFSVFFFLFFLGAWPVNRWGTRTNTL</sequence>
<dbReference type="Proteomes" id="UP001610444">
    <property type="component" value="Unassembled WGS sequence"/>
</dbReference>
<protein>
    <submittedName>
        <fullName evidence="2">Uncharacterized protein</fullName>
    </submittedName>
</protein>
<dbReference type="GeneID" id="98164508"/>
<organism evidence="2 3">
    <name type="scientific">Aspergillus pseudodeflectus</name>
    <dbReference type="NCBI Taxonomy" id="176178"/>
    <lineage>
        <taxon>Eukaryota</taxon>
        <taxon>Fungi</taxon>
        <taxon>Dikarya</taxon>
        <taxon>Ascomycota</taxon>
        <taxon>Pezizomycotina</taxon>
        <taxon>Eurotiomycetes</taxon>
        <taxon>Eurotiomycetidae</taxon>
        <taxon>Eurotiales</taxon>
        <taxon>Aspergillaceae</taxon>
        <taxon>Aspergillus</taxon>
        <taxon>Aspergillus subgen. Nidulantes</taxon>
    </lineage>
</organism>
<keyword evidence="1" id="KW-0812">Transmembrane</keyword>
<proteinExistence type="predicted"/>
<gene>
    <name evidence="2" type="ORF">BJX68DRAFT_53204</name>
</gene>
<accession>A0ABR4J6Z0</accession>
<evidence type="ECO:0000313" key="2">
    <source>
        <dbReference type="EMBL" id="KAL2835809.1"/>
    </source>
</evidence>
<keyword evidence="1" id="KW-0472">Membrane</keyword>
<feature type="transmembrane region" description="Helical" evidence="1">
    <location>
        <begin position="78"/>
        <end position="96"/>
    </location>
</feature>
<name>A0ABR4J6Z0_9EURO</name>
<reference evidence="2 3" key="1">
    <citation type="submission" date="2024-07" db="EMBL/GenBank/DDBJ databases">
        <title>Section-level genome sequencing and comparative genomics of Aspergillus sections Usti and Cavernicolus.</title>
        <authorList>
            <consortium name="Lawrence Berkeley National Laboratory"/>
            <person name="Nybo J.L."/>
            <person name="Vesth T.C."/>
            <person name="Theobald S."/>
            <person name="Frisvad J.C."/>
            <person name="Larsen T.O."/>
            <person name="Kjaerboelling I."/>
            <person name="Rothschild-Mancinelli K."/>
            <person name="Lyhne E.K."/>
            <person name="Kogle M.E."/>
            <person name="Barry K."/>
            <person name="Clum A."/>
            <person name="Na H."/>
            <person name="Ledsgaard L."/>
            <person name="Lin J."/>
            <person name="Lipzen A."/>
            <person name="Kuo A."/>
            <person name="Riley R."/>
            <person name="Mondo S."/>
            <person name="LaButti K."/>
            <person name="Haridas S."/>
            <person name="Pangalinan J."/>
            <person name="Salamov A.A."/>
            <person name="Simmons B.A."/>
            <person name="Magnuson J.K."/>
            <person name="Chen J."/>
            <person name="Drula E."/>
            <person name="Henrissat B."/>
            <person name="Wiebenga A."/>
            <person name="Lubbers R.J."/>
            <person name="Gomes A.C."/>
            <person name="Macurrencykelacurrency M.R."/>
            <person name="Stajich J."/>
            <person name="Grigoriev I.V."/>
            <person name="Mortensen U.H."/>
            <person name="De vries R.P."/>
            <person name="Baker S.E."/>
            <person name="Andersen M.R."/>
        </authorList>
    </citation>
    <scope>NUCLEOTIDE SEQUENCE [LARGE SCALE GENOMIC DNA]</scope>
    <source>
        <strain evidence="2 3">CBS 756.74</strain>
    </source>
</reference>
<keyword evidence="3" id="KW-1185">Reference proteome</keyword>